<evidence type="ECO:0000313" key="2">
    <source>
        <dbReference type="EMBL" id="KKN27771.1"/>
    </source>
</evidence>
<accession>A0A0F9RS37</accession>
<evidence type="ECO:0000256" key="1">
    <source>
        <dbReference type="SAM" id="Phobius"/>
    </source>
</evidence>
<proteinExistence type="predicted"/>
<keyword evidence="1" id="KW-1133">Transmembrane helix</keyword>
<organism evidence="2">
    <name type="scientific">marine sediment metagenome</name>
    <dbReference type="NCBI Taxonomy" id="412755"/>
    <lineage>
        <taxon>unclassified sequences</taxon>
        <taxon>metagenomes</taxon>
        <taxon>ecological metagenomes</taxon>
    </lineage>
</organism>
<sequence length="39" mass="4545">MEFMFKVLIYFVGVPLGIILWKLAINGLNINYNENNKQS</sequence>
<comment type="caution">
    <text evidence="2">The sequence shown here is derived from an EMBL/GenBank/DDBJ whole genome shotgun (WGS) entry which is preliminary data.</text>
</comment>
<dbReference type="EMBL" id="LAZR01002614">
    <property type="protein sequence ID" value="KKN27771.1"/>
    <property type="molecule type" value="Genomic_DNA"/>
</dbReference>
<reference evidence="2" key="1">
    <citation type="journal article" date="2015" name="Nature">
        <title>Complex archaea that bridge the gap between prokaryotes and eukaryotes.</title>
        <authorList>
            <person name="Spang A."/>
            <person name="Saw J.H."/>
            <person name="Jorgensen S.L."/>
            <person name="Zaremba-Niedzwiedzka K."/>
            <person name="Martijn J."/>
            <person name="Lind A.E."/>
            <person name="van Eijk R."/>
            <person name="Schleper C."/>
            <person name="Guy L."/>
            <person name="Ettema T.J."/>
        </authorList>
    </citation>
    <scope>NUCLEOTIDE SEQUENCE</scope>
</reference>
<dbReference type="AlphaFoldDB" id="A0A0F9RS37"/>
<name>A0A0F9RS37_9ZZZZ</name>
<protein>
    <submittedName>
        <fullName evidence="2">Uncharacterized protein</fullName>
    </submittedName>
</protein>
<keyword evidence="1" id="KW-0812">Transmembrane</keyword>
<feature type="transmembrane region" description="Helical" evidence="1">
    <location>
        <begin position="7"/>
        <end position="25"/>
    </location>
</feature>
<gene>
    <name evidence="2" type="ORF">LCGC14_0861210</name>
</gene>
<keyword evidence="1" id="KW-0472">Membrane</keyword>